<accession>A0AAD2KLW9</accession>
<organism evidence="2 3">
    <name type="scientific">Achromobacter aegrifaciens</name>
    <dbReference type="NCBI Taxonomy" id="1287736"/>
    <lineage>
        <taxon>Bacteria</taxon>
        <taxon>Pseudomonadati</taxon>
        <taxon>Pseudomonadota</taxon>
        <taxon>Betaproteobacteria</taxon>
        <taxon>Burkholderiales</taxon>
        <taxon>Alcaligenaceae</taxon>
        <taxon>Achromobacter</taxon>
    </lineage>
</organism>
<feature type="compositionally biased region" description="Basic and acidic residues" evidence="1">
    <location>
        <begin position="412"/>
        <end position="424"/>
    </location>
</feature>
<protein>
    <recommendedName>
        <fullName evidence="4">Integrase</fullName>
    </recommendedName>
</protein>
<dbReference type="AlphaFoldDB" id="A0AAD2KLW9"/>
<reference evidence="2 3" key="1">
    <citation type="submission" date="2015-09" db="EMBL/GenBank/DDBJ databases">
        <authorList>
            <consortium name="Pathogen Informatics"/>
        </authorList>
    </citation>
    <scope>NUCLEOTIDE SEQUENCE [LARGE SCALE GENOMIC DNA]</scope>
    <source>
        <strain evidence="2 3">2789STDY5608625</strain>
    </source>
</reference>
<name>A0AAD2KLW9_ACHAE</name>
<evidence type="ECO:0008006" key="4">
    <source>
        <dbReference type="Google" id="ProtNLM"/>
    </source>
</evidence>
<feature type="region of interest" description="Disordered" evidence="1">
    <location>
        <begin position="407"/>
        <end position="443"/>
    </location>
</feature>
<dbReference type="Proteomes" id="UP000044098">
    <property type="component" value="Unassembled WGS sequence"/>
</dbReference>
<feature type="region of interest" description="Disordered" evidence="1">
    <location>
        <begin position="1"/>
        <end position="41"/>
    </location>
</feature>
<sequence length="443" mass="47504">MEKGKPGVFDVSSSGPQPPTAPYESEGGVHARESAARKPPALAGDRVLGSSALPAGHILRAPAPAVDRTLEASCPQDEHTIGASVPAGDHVPGAPAPLAGGALEGSALSAARTLMPSTTEAYARALTRIQRGVAHTGAAPSRPGYFHALVDWLVHHAPGIRPGTWMIRRAALRDYFARDGSPEALAADSRLEALSPRDGFKGVRPGTTQRLYAAASTRRRHVLPSQLRLLTQRLALQARPRKGDRLDPASVVTVAIRAFQAAGLRPSEWPRAEWTAPGSLELKVTRAKRRQAPQTLPSMAGTAPPANVPRERIVHIDPEERLWVDLFLGYVARGCAQAGGYHAFYEAMDRKRYEVCRDLGITITFYAGRGQFGADRKKRNGLNAAAVEMGNSPRKASSYYGPIGKARPGVVRPKERSAEVERVQEAPPSSAFTQGEPTDNGFF</sequence>
<evidence type="ECO:0000256" key="1">
    <source>
        <dbReference type="SAM" id="MobiDB-lite"/>
    </source>
</evidence>
<feature type="compositionally biased region" description="Basic and acidic residues" evidence="1">
    <location>
        <begin position="27"/>
        <end position="36"/>
    </location>
</feature>
<evidence type="ECO:0000313" key="3">
    <source>
        <dbReference type="Proteomes" id="UP000044098"/>
    </source>
</evidence>
<proteinExistence type="predicted"/>
<comment type="caution">
    <text evidence="2">The sequence shown here is derived from an EMBL/GenBank/DDBJ whole genome shotgun (WGS) entry which is preliminary data.</text>
</comment>
<dbReference type="EMBL" id="CYTK01000012">
    <property type="protein sequence ID" value="CUJ71158.1"/>
    <property type="molecule type" value="Genomic_DNA"/>
</dbReference>
<gene>
    <name evidence="2" type="ORF">ERS370000_05439</name>
</gene>
<evidence type="ECO:0000313" key="2">
    <source>
        <dbReference type="EMBL" id="CUJ71158.1"/>
    </source>
</evidence>